<proteinExistence type="predicted"/>
<accession>A0AAV0UAN4</accession>
<reference evidence="1" key="1">
    <citation type="submission" date="2022-12" db="EMBL/GenBank/DDBJ databases">
        <authorList>
            <person name="Webb A."/>
        </authorList>
    </citation>
    <scope>NUCLEOTIDE SEQUENCE</scope>
    <source>
        <strain evidence="1">Pf2</strain>
    </source>
</reference>
<dbReference type="AlphaFoldDB" id="A0AAV0UAN4"/>
<dbReference type="EMBL" id="CANTFK010000943">
    <property type="protein sequence ID" value="CAI5733856.1"/>
    <property type="molecule type" value="Genomic_DNA"/>
</dbReference>
<evidence type="ECO:0000313" key="2">
    <source>
        <dbReference type="Proteomes" id="UP001159659"/>
    </source>
</evidence>
<name>A0AAV0UAN4_9STRA</name>
<evidence type="ECO:0000313" key="1">
    <source>
        <dbReference type="EMBL" id="CAI5733856.1"/>
    </source>
</evidence>
<dbReference type="Proteomes" id="UP001159659">
    <property type="component" value="Unassembled WGS sequence"/>
</dbReference>
<comment type="caution">
    <text evidence="1">The sequence shown here is derived from an EMBL/GenBank/DDBJ whole genome shotgun (WGS) entry which is preliminary data.</text>
</comment>
<gene>
    <name evidence="1" type="ORF">PFR002_LOCUS7313</name>
</gene>
<sequence>MPNLRQTPRRPEYSRHLPTDSLLEASEVDLASNNLDALRSNAQQLAPMPAASSELHRMWIPCSGVFKQKHLTDVLDELSKELQPQIWKDARQARLLQEFKLIPNSGVRFTCASYDMASKLSLVQLNAFGTHIQIARYSKYESRYYVDFVTGLECTVTSLHVRLRKTQTQILGIK</sequence>
<organism evidence="1 2">
    <name type="scientific">Peronospora farinosa</name>
    <dbReference type="NCBI Taxonomy" id="134698"/>
    <lineage>
        <taxon>Eukaryota</taxon>
        <taxon>Sar</taxon>
        <taxon>Stramenopiles</taxon>
        <taxon>Oomycota</taxon>
        <taxon>Peronosporomycetes</taxon>
        <taxon>Peronosporales</taxon>
        <taxon>Peronosporaceae</taxon>
        <taxon>Peronospora</taxon>
    </lineage>
</organism>
<protein>
    <submittedName>
        <fullName evidence="1">Uncharacterized protein</fullName>
    </submittedName>
</protein>